<reference evidence="2 4" key="2">
    <citation type="submission" date="2017-12" db="EMBL/GenBank/DDBJ databases">
        <title>FDA dAtabase for Regulatory Grade micrObial Sequences (FDA-ARGOS): Supporting development and validation of Infectious Disease Dx tests.</title>
        <authorList>
            <person name="Kerrigan L."/>
            <person name="Tallon L.J."/>
            <person name="Sadzewicz L."/>
            <person name="Sengamalay N."/>
            <person name="Ott S."/>
            <person name="Godinez A."/>
            <person name="Nagaraj S."/>
            <person name="Vavikolanu K."/>
            <person name="Vyas G."/>
            <person name="Nadendla S."/>
            <person name="Aluvathingal J."/>
            <person name="Sichtig H."/>
        </authorList>
    </citation>
    <scope>NUCLEOTIDE SEQUENCE</scope>
    <source>
        <strain evidence="2 4">FDAARGOS_200</strain>
    </source>
</reference>
<dbReference type="RefSeq" id="WP_083028160.1">
    <property type="nucleotide sequence ID" value="NZ_CP029563.1"/>
</dbReference>
<dbReference type="InterPro" id="IPR011335">
    <property type="entry name" value="Restrct_endonuc-II-like"/>
</dbReference>
<evidence type="ECO:0000313" key="4">
    <source>
        <dbReference type="Proteomes" id="UP000192511"/>
    </source>
</evidence>
<dbReference type="CDD" id="cd01038">
    <property type="entry name" value="Endonuclease_DUF559"/>
    <property type="match status" value="1"/>
</dbReference>
<keyword evidence="2" id="KW-0378">Hydrolase</keyword>
<feature type="domain" description="DUF559" evidence="1">
    <location>
        <begin position="7"/>
        <end position="111"/>
    </location>
</feature>
<keyword evidence="2" id="KW-0540">Nuclease</keyword>
<reference evidence="4" key="1">
    <citation type="submission" date="2017-12" db="EMBL/GenBank/DDBJ databases">
        <title>FDA dAtabase for Regulatory Grade micrObial Sequences (FDA-ARGOS): Supporting development and validation of Infectious Disease Dx tests.</title>
        <authorList>
            <person name="Kerrigan L."/>
            <person name="Tallon L.J."/>
            <person name="Sadzewicz L."/>
            <person name="Sengamalay N."/>
            <person name="Ott S."/>
            <person name="Godinez A."/>
            <person name="Nagaraj S."/>
            <person name="Vavikolanu K."/>
            <person name="Aluvathingal J."/>
            <person name="Nadendla S."/>
            <person name="Sichtig H."/>
        </authorList>
    </citation>
    <scope>NUCLEOTIDE SEQUENCE [LARGE SCALE GENOMIC DNA]</scope>
    <source>
        <strain evidence="4">FDAARGOS_200</strain>
    </source>
</reference>
<gene>
    <name evidence="2" type="ORF">A6J39_018160</name>
    <name evidence="3" type="ORF">A6J39_018365</name>
</gene>
<dbReference type="GO" id="GO:0004519">
    <property type="term" value="F:endonuclease activity"/>
    <property type="evidence" value="ECO:0007669"/>
    <property type="project" value="UniProtKB-KW"/>
</dbReference>
<dbReference type="AlphaFoldDB" id="A0AAX0WX58"/>
<dbReference type="SUPFAM" id="SSF52980">
    <property type="entry name" value="Restriction endonuclease-like"/>
    <property type="match status" value="1"/>
</dbReference>
<protein>
    <submittedName>
        <fullName evidence="2">Endonuclease domain-containing protein</fullName>
    </submittedName>
</protein>
<comment type="caution">
    <text evidence="2">The sequence shown here is derived from an EMBL/GenBank/DDBJ whole genome shotgun (WGS) entry which is preliminary data.</text>
</comment>
<organism evidence="2 4">
    <name type="scientific">Legionella anisa</name>
    <dbReference type="NCBI Taxonomy" id="28082"/>
    <lineage>
        <taxon>Bacteria</taxon>
        <taxon>Pseudomonadati</taxon>
        <taxon>Pseudomonadota</taxon>
        <taxon>Gammaproteobacteria</taxon>
        <taxon>Legionellales</taxon>
        <taxon>Legionellaceae</taxon>
        <taxon>Legionella</taxon>
    </lineage>
</organism>
<evidence type="ECO:0000313" key="3">
    <source>
        <dbReference type="EMBL" id="PNL63003.1"/>
    </source>
</evidence>
<dbReference type="EMBL" id="NBTX02000004">
    <property type="protein sequence ID" value="PNL63003.1"/>
    <property type="molecule type" value="Genomic_DNA"/>
</dbReference>
<accession>A0AAX0WX58</accession>
<dbReference type="PANTHER" id="PTHR38590">
    <property type="entry name" value="BLL0828 PROTEIN"/>
    <property type="match status" value="1"/>
</dbReference>
<dbReference type="InterPro" id="IPR047216">
    <property type="entry name" value="Endonuclease_DUF559_bact"/>
</dbReference>
<evidence type="ECO:0000313" key="2">
    <source>
        <dbReference type="EMBL" id="PNL62966.1"/>
    </source>
</evidence>
<sequence length="114" mass="13496">MDKSILRHHAKILRKQSTDTEKHLWYYLRAKRLGFKFKRQVPIGIYSVDFVCLEKRLIIELDGSQHLDNQSYDRERTAWLNAQGFKVLRFWNNDVLLQQTASVIEAILCTLTDS</sequence>
<evidence type="ECO:0000259" key="1">
    <source>
        <dbReference type="Pfam" id="PF04480"/>
    </source>
</evidence>
<dbReference type="InterPro" id="IPR007569">
    <property type="entry name" value="DUF559"/>
</dbReference>
<keyword evidence="2" id="KW-0255">Endonuclease</keyword>
<dbReference type="GeneID" id="98063978"/>
<dbReference type="PANTHER" id="PTHR38590:SF1">
    <property type="entry name" value="BLL0828 PROTEIN"/>
    <property type="match status" value="1"/>
</dbReference>
<dbReference type="EMBL" id="NBTX02000004">
    <property type="protein sequence ID" value="PNL62966.1"/>
    <property type="molecule type" value="Genomic_DNA"/>
</dbReference>
<dbReference type="Gene3D" id="3.40.960.10">
    <property type="entry name" value="VSR Endonuclease"/>
    <property type="match status" value="1"/>
</dbReference>
<name>A0AAX0WX58_9GAMM</name>
<keyword evidence="4" id="KW-1185">Reference proteome</keyword>
<dbReference type="Proteomes" id="UP000192511">
    <property type="component" value="Unassembled WGS sequence"/>
</dbReference>
<dbReference type="Pfam" id="PF04480">
    <property type="entry name" value="DUF559"/>
    <property type="match status" value="1"/>
</dbReference>
<proteinExistence type="predicted"/>